<evidence type="ECO:0000313" key="2">
    <source>
        <dbReference type="Proteomes" id="UP000031668"/>
    </source>
</evidence>
<gene>
    <name evidence="1" type="ORF">RF11_02014</name>
</gene>
<dbReference type="Proteomes" id="UP000031668">
    <property type="component" value="Unassembled WGS sequence"/>
</dbReference>
<keyword evidence="2" id="KW-1185">Reference proteome</keyword>
<proteinExistence type="predicted"/>
<name>A0A0C2N2B0_THEKT</name>
<sequence length="138" mass="16180">MNENNDTFQGRRTIHLVLGRNAVFLSETYDDRIVGKHAQNDFLNRRQIESESIRQYAICFQRSTEAGCAEKLEQFIISRFVNGLLNSSIQREMSKMDDQDMWSCVRASEKTFLDKWCFKENNQTCLAVRRLEMKKGCP</sequence>
<dbReference type="EMBL" id="JWZT01002990">
    <property type="protein sequence ID" value="KII68012.1"/>
    <property type="molecule type" value="Genomic_DNA"/>
</dbReference>
<protein>
    <submittedName>
        <fullName evidence="1">Uncharacterized protein</fullName>
    </submittedName>
</protein>
<comment type="caution">
    <text evidence="1">The sequence shown here is derived from an EMBL/GenBank/DDBJ whole genome shotgun (WGS) entry which is preliminary data.</text>
</comment>
<reference evidence="1 2" key="1">
    <citation type="journal article" date="2014" name="Genome Biol. Evol.">
        <title>The genome of the myxosporean Thelohanellus kitauei shows adaptations to nutrient acquisition within its fish host.</title>
        <authorList>
            <person name="Yang Y."/>
            <person name="Xiong J."/>
            <person name="Zhou Z."/>
            <person name="Huo F."/>
            <person name="Miao W."/>
            <person name="Ran C."/>
            <person name="Liu Y."/>
            <person name="Zhang J."/>
            <person name="Feng J."/>
            <person name="Wang M."/>
            <person name="Wang M."/>
            <person name="Wang L."/>
            <person name="Yao B."/>
        </authorList>
    </citation>
    <scope>NUCLEOTIDE SEQUENCE [LARGE SCALE GENOMIC DNA]</scope>
    <source>
        <strain evidence="1">Wuqing</strain>
    </source>
</reference>
<evidence type="ECO:0000313" key="1">
    <source>
        <dbReference type="EMBL" id="KII68012.1"/>
    </source>
</evidence>
<organism evidence="1 2">
    <name type="scientific">Thelohanellus kitauei</name>
    <name type="common">Myxosporean</name>
    <dbReference type="NCBI Taxonomy" id="669202"/>
    <lineage>
        <taxon>Eukaryota</taxon>
        <taxon>Metazoa</taxon>
        <taxon>Cnidaria</taxon>
        <taxon>Myxozoa</taxon>
        <taxon>Myxosporea</taxon>
        <taxon>Bivalvulida</taxon>
        <taxon>Platysporina</taxon>
        <taxon>Myxobolidae</taxon>
        <taxon>Thelohanellus</taxon>
    </lineage>
</organism>
<dbReference type="AlphaFoldDB" id="A0A0C2N2B0"/>
<accession>A0A0C2N2B0</accession>